<organism evidence="5 6">
    <name type="scientific">Rhizoctonia solani</name>
    <dbReference type="NCBI Taxonomy" id="456999"/>
    <lineage>
        <taxon>Eukaryota</taxon>
        <taxon>Fungi</taxon>
        <taxon>Dikarya</taxon>
        <taxon>Basidiomycota</taxon>
        <taxon>Agaricomycotina</taxon>
        <taxon>Agaricomycetes</taxon>
        <taxon>Cantharellales</taxon>
        <taxon>Ceratobasidiaceae</taxon>
        <taxon>Rhizoctonia</taxon>
    </lineage>
</organism>
<evidence type="ECO:0000313" key="5">
    <source>
        <dbReference type="EMBL" id="CAE6504525.1"/>
    </source>
</evidence>
<dbReference type="SUPFAM" id="SSF54928">
    <property type="entry name" value="RNA-binding domain, RBD"/>
    <property type="match status" value="1"/>
</dbReference>
<accession>A0A8H3CY86</accession>
<evidence type="ECO:0000313" key="6">
    <source>
        <dbReference type="Proteomes" id="UP000663831"/>
    </source>
</evidence>
<feature type="compositionally biased region" description="Basic and acidic residues" evidence="3">
    <location>
        <begin position="432"/>
        <end position="456"/>
    </location>
</feature>
<dbReference type="Gene3D" id="3.30.70.330">
    <property type="match status" value="1"/>
</dbReference>
<dbReference type="InterPro" id="IPR051229">
    <property type="entry name" value="ALYREF_mRNA_export"/>
</dbReference>
<dbReference type="PROSITE" id="PS50102">
    <property type="entry name" value="RRM"/>
    <property type="match status" value="1"/>
</dbReference>
<dbReference type="EMBL" id="CAJMWV010004808">
    <property type="protein sequence ID" value="CAE6504525.1"/>
    <property type="molecule type" value="Genomic_DNA"/>
</dbReference>
<dbReference type="GO" id="GO:0003729">
    <property type="term" value="F:mRNA binding"/>
    <property type="evidence" value="ECO:0007669"/>
    <property type="project" value="TreeGrafter"/>
</dbReference>
<feature type="compositionally biased region" description="Basic and acidic residues" evidence="3">
    <location>
        <begin position="484"/>
        <end position="514"/>
    </location>
</feature>
<dbReference type="InterPro" id="IPR035979">
    <property type="entry name" value="RBD_domain_sf"/>
</dbReference>
<proteinExistence type="predicted"/>
<dbReference type="InterPro" id="IPR000504">
    <property type="entry name" value="RRM_dom"/>
</dbReference>
<dbReference type="Pfam" id="PF13865">
    <property type="entry name" value="FoP_duplication"/>
    <property type="match status" value="1"/>
</dbReference>
<evidence type="ECO:0000256" key="3">
    <source>
        <dbReference type="SAM" id="MobiDB-lite"/>
    </source>
</evidence>
<evidence type="ECO:0000256" key="1">
    <source>
        <dbReference type="ARBA" id="ARBA00022884"/>
    </source>
</evidence>
<dbReference type="SMART" id="SM00360">
    <property type="entry name" value="RRM"/>
    <property type="match status" value="1"/>
</dbReference>
<dbReference type="InterPro" id="IPR012677">
    <property type="entry name" value="Nucleotide-bd_a/b_plait_sf"/>
</dbReference>
<dbReference type="AlphaFoldDB" id="A0A8H3CY86"/>
<feature type="compositionally biased region" description="Polar residues" evidence="3">
    <location>
        <begin position="412"/>
        <end position="430"/>
    </location>
</feature>
<protein>
    <recommendedName>
        <fullName evidence="4">RRM domain-containing protein</fullName>
    </recommendedName>
</protein>
<dbReference type="PANTHER" id="PTHR19965">
    <property type="entry name" value="RNA AND EXPORT FACTOR BINDING PROTEIN"/>
    <property type="match status" value="1"/>
</dbReference>
<reference evidence="5" key="1">
    <citation type="submission" date="2021-01" db="EMBL/GenBank/DDBJ databases">
        <authorList>
            <person name="Kaushik A."/>
        </authorList>
    </citation>
    <scope>NUCLEOTIDE SEQUENCE</scope>
    <source>
        <strain evidence="5">AG3-1AP</strain>
    </source>
</reference>
<feature type="domain" description="RRM" evidence="4">
    <location>
        <begin position="334"/>
        <end position="412"/>
    </location>
</feature>
<name>A0A8H3CY86_9AGAM</name>
<comment type="caution">
    <text evidence="5">The sequence shown here is derived from an EMBL/GenBank/DDBJ whole genome shotgun (WGS) entry which is preliminary data.</text>
</comment>
<dbReference type="SMART" id="SM01218">
    <property type="entry name" value="FoP_duplication"/>
    <property type="match status" value="1"/>
</dbReference>
<keyword evidence="1 2" id="KW-0694">RNA-binding</keyword>
<feature type="region of interest" description="Disordered" evidence="3">
    <location>
        <begin position="283"/>
        <end position="333"/>
    </location>
</feature>
<dbReference type="Pfam" id="PF00076">
    <property type="entry name" value="RRM_1"/>
    <property type="match status" value="1"/>
</dbReference>
<gene>
    <name evidence="5" type="ORF">RDB_LOCUS123128</name>
</gene>
<evidence type="ECO:0000256" key="2">
    <source>
        <dbReference type="PROSITE-ProRule" id="PRU00176"/>
    </source>
</evidence>
<dbReference type="InterPro" id="IPR025715">
    <property type="entry name" value="FoP_C"/>
</dbReference>
<dbReference type="PANTHER" id="PTHR19965:SF82">
    <property type="entry name" value="THO COMPLEX SUBUNIT 4"/>
    <property type="match status" value="1"/>
</dbReference>
<sequence length="514" mass="56417">MPLVLSRRMIPQLPSDVWAVILHWLTLSHGALSLKSASLISRAIGYEADRFLWGNLKVESLGALVTLSRMIMARARISSHLSTLCVQTSVPGCMSLGPVDIVRTQQAFTRCMKLSVLELCFGPGDSGVELIRDLHVPTLRAFSTDLALDMHLFMFLERHPGIQELHIGSEMITGNTHIHKYMLPNLQVLEAPLSLATLLLPYRPVSHLKVWASCSLTQDMAIADALRLLDCMRLSAASIVSFRFEDGPPYTPTIHQYGAELSQHIKLLGLLFIDREEFTINMSSNTSRRGRHPYSRPPPPNNPDGQWVHDMAPGSTEDRKPRPISSNTGGDEPARLVVSNLHYEVTEKDLSSIFGTIGTLLREPTIRYDRSGRSTGVATIMFTHAKEAKLAQKQLDGVMAKGEAMVVKFDSPSPNSRAQPAGRNATNTLLSRMDKKPLVDRMSEGDASKKNTDDKTGPGPARGARGRGKQVGGKAPRAKAAPKTAEDLDKELEAFMGEGDAKGEKDKEEDVSMA</sequence>
<dbReference type="GO" id="GO:0005634">
    <property type="term" value="C:nucleus"/>
    <property type="evidence" value="ECO:0007669"/>
    <property type="project" value="TreeGrafter"/>
</dbReference>
<feature type="compositionally biased region" description="Low complexity" evidence="3">
    <location>
        <begin position="474"/>
        <end position="483"/>
    </location>
</feature>
<feature type="region of interest" description="Disordered" evidence="3">
    <location>
        <begin position="409"/>
        <end position="514"/>
    </location>
</feature>
<dbReference type="CDD" id="cd12418">
    <property type="entry name" value="RRM_Aly_REF_like"/>
    <property type="match status" value="1"/>
</dbReference>
<evidence type="ECO:0000259" key="4">
    <source>
        <dbReference type="PROSITE" id="PS50102"/>
    </source>
</evidence>
<dbReference type="Proteomes" id="UP000663831">
    <property type="component" value="Unassembled WGS sequence"/>
</dbReference>